<dbReference type="RefSeq" id="WP_039747803.1">
    <property type="nucleotide sequence ID" value="NZ_JTCM02000189.1"/>
</dbReference>
<dbReference type="Proteomes" id="UP000031549">
    <property type="component" value="Unassembled WGS sequence"/>
</dbReference>
<proteinExistence type="predicted"/>
<evidence type="ECO:0000313" key="1">
    <source>
        <dbReference type="EMBL" id="NEU77392.1"/>
    </source>
</evidence>
<dbReference type="EMBL" id="JTCM02000189">
    <property type="protein sequence ID" value="NEU77392.1"/>
    <property type="molecule type" value="Genomic_DNA"/>
</dbReference>
<organism evidence="1 2">
    <name type="scientific">Hassallia byssoidea VB512170</name>
    <dbReference type="NCBI Taxonomy" id="1304833"/>
    <lineage>
        <taxon>Bacteria</taxon>
        <taxon>Bacillati</taxon>
        <taxon>Cyanobacteriota</taxon>
        <taxon>Cyanophyceae</taxon>
        <taxon>Nostocales</taxon>
        <taxon>Tolypothrichaceae</taxon>
        <taxon>Hassallia</taxon>
    </lineage>
</organism>
<sequence length="113" mass="13028">MDLTIDIGWRLRINQTIIGNRNIDFPYNFKSQYIGVWATTTNVNPRNVVGYLTQTLYIPALGGRSEISDRFILINQIPKVLIFPTVSDSFNLRFRFADPVGNCQVKIWEYVAN</sequence>
<evidence type="ECO:0000313" key="2">
    <source>
        <dbReference type="Proteomes" id="UP000031549"/>
    </source>
</evidence>
<gene>
    <name evidence="1" type="ORF">PI95_034215</name>
</gene>
<name>A0A846HJ58_9CYAN</name>
<keyword evidence="2" id="KW-1185">Reference proteome</keyword>
<comment type="caution">
    <text evidence="1">The sequence shown here is derived from an EMBL/GenBank/DDBJ whole genome shotgun (WGS) entry which is preliminary data.</text>
</comment>
<protein>
    <submittedName>
        <fullName evidence="1">Uncharacterized protein</fullName>
    </submittedName>
</protein>
<accession>A0A846HJ58</accession>
<dbReference type="AlphaFoldDB" id="A0A846HJ58"/>
<reference evidence="1 2" key="1">
    <citation type="journal article" date="2015" name="Genome Announc.">
        <title>Draft Genome Sequence of Cyanobacterium Hassallia byssoidea Strain VB512170, Isolated from Monuments in India.</title>
        <authorList>
            <person name="Singh D."/>
            <person name="Chandrababunaidu M.M."/>
            <person name="Panda A."/>
            <person name="Sen D."/>
            <person name="Bhattacharyya S."/>
            <person name="Adhikary S.P."/>
            <person name="Tripathy S."/>
        </authorList>
    </citation>
    <scope>NUCLEOTIDE SEQUENCE [LARGE SCALE GENOMIC DNA]</scope>
    <source>
        <strain evidence="1 2">VB512170</strain>
    </source>
</reference>